<evidence type="ECO:0000256" key="2">
    <source>
        <dbReference type="ARBA" id="ARBA00022737"/>
    </source>
</evidence>
<dbReference type="InterPro" id="IPR036322">
    <property type="entry name" value="WD40_repeat_dom_sf"/>
</dbReference>
<reference evidence="7" key="2">
    <citation type="submission" date="2020-05" db="UniProtKB">
        <authorList>
            <consortium name="EnsemblMetazoa"/>
        </authorList>
    </citation>
    <scope>IDENTIFICATION</scope>
    <source>
        <strain evidence="7">wikel</strain>
    </source>
</reference>
<dbReference type="EMBL" id="DS887490">
    <property type="protein sequence ID" value="EEC15376.1"/>
    <property type="molecule type" value="Genomic_DNA"/>
</dbReference>
<dbReference type="HOGENOM" id="CLU_249864_0_0_1"/>
<evidence type="ECO:0000256" key="3">
    <source>
        <dbReference type="SAM" id="Coils"/>
    </source>
</evidence>
<dbReference type="InParanoid" id="B7Q954"/>
<feature type="chain" id="PRO_5014568285" description="FHA domain-containing protein" evidence="4">
    <location>
        <begin position="23"/>
        <end position="1477"/>
    </location>
</feature>
<evidence type="ECO:0000256" key="4">
    <source>
        <dbReference type="SAM" id="SignalP"/>
    </source>
</evidence>
<dbReference type="VEuPathDB" id="VectorBase:ISCP_025215"/>
<dbReference type="PANTHER" id="PTHR15261">
    <property type="entry name" value="THROMBOSPONDIN-TYPE LAMININ G DOMAIN AND EAR REPEAT-CONTAINING"/>
    <property type="match status" value="1"/>
</dbReference>
<reference evidence="6 8" key="1">
    <citation type="submission" date="2008-03" db="EMBL/GenBank/DDBJ databases">
        <title>Annotation of Ixodes scapularis.</title>
        <authorList>
            <consortium name="Ixodes scapularis Genome Project Consortium"/>
            <person name="Caler E."/>
            <person name="Hannick L.I."/>
            <person name="Bidwell S."/>
            <person name="Joardar V."/>
            <person name="Thiagarajan M."/>
            <person name="Amedeo P."/>
            <person name="Galinsky K.J."/>
            <person name="Schobel S."/>
            <person name="Inman J."/>
            <person name="Hostetler J."/>
            <person name="Miller J."/>
            <person name="Hammond M."/>
            <person name="Megy K."/>
            <person name="Lawson D."/>
            <person name="Kodira C."/>
            <person name="Sutton G."/>
            <person name="Meyer J."/>
            <person name="Hill C.A."/>
            <person name="Birren B."/>
            <person name="Nene V."/>
            <person name="Collins F."/>
            <person name="Alarcon-Chaidez F."/>
            <person name="Wikel S."/>
            <person name="Strausberg R."/>
        </authorList>
    </citation>
    <scope>NUCLEOTIDE SEQUENCE [LARGE SCALE GENOMIC DNA]</scope>
    <source>
        <strain evidence="8">Wikel</strain>
        <strain evidence="6">Wikel colony</strain>
    </source>
</reference>
<sequence length="1477" mass="163349">MALHKLWLVAHVLFVTSPVTQASWSRLLTDVIPGLRTTPETPPTAENKSNHLVYEQYNNAVEDLLDSILAAHNLPSESENRKRDKRSTSLDISIKDTLATYFDKYASVESRVVRDLEPFSIHNSDFLVVVNQRFSKDTAKVSTVVFKYDISRNAWKTLQEIPTYAATDAEFFTLGRYASTKEFFLAVANQYEQHDDHRNYAVDSIVYKYVDGKFVPFQCLHTTGATKIAAYDGSDGEFLLAVASLYEPVHLYQYNGWHFVLAQVQYTQSTMGPGVRDLSFYFTQPAKHILLDGPGVYKISFYHDNQIQRWYDESLKWCQESSALATENSAAQLASQLDNVFYTDQTEPIRIPGEVVFQDLHFEELATGESYSIKNLQELEKLQLELNAMMDIVRKTLDDLEDALKLTGDQVIAGDHHFESLGLECPSSGCQVSHLQTTYLNKEDVGNLAQRLFFTNMPQTVDTPMSFDHLNVENLSVDGAVNGMNVSKLVTVTGNHVLAGNIRFARPIHTKDLSVSGTLGGLVFSQKHLMLAEGRKTFKKIHLNGQSDVGRFIDGVNLSELGNYMRRRRTPVMNARQVVTGTKSFPGNLTLPPNSNVQTSNFSGVKLAELYSEAVLLTGDQVIAGKTVFEAPVTAPNFEFYSTLDGVSQDDIENWMLQGVDQMVNGDLVFEKNLETLAPLEVHDTINDVNLKDLAGRIAYKNESTTFTGPVRFAFLGSMADVHVTGTVQGIDVSEELVDGTKDVTLTGRKFLKNGFLVDGDIWVNGLLDSVKVDDLCKRAVRVNTKQVITAPTVVIGNIVFHRGVAVGGLLDGIDVKEMDTACLKTDGDAIVRGTKKFRNLIVEGPVTIRGLLNGMNLNFLKHNYMSVSKDQVVEARLRMPKMQVRDVTVRGTVNGVRMPEDVFTKIRPNVMTGPLEILGNVTVRNTLTMPESARLQGVDIDAWANDAVLNDGREYVVQGRKVFNSLNVADSLINGTLDGVHVSPSELLLATGEQVITGKKIFRNGMTVADLQVAGFLNGVNLHEFIRMAMLKSRNNTVTAPKRFVGGFRVATLHTLGRVGNVSLQELKLKTRSMENIEALVMHLQQEKNRIDELNLAFKQQAVFVSYYDKIFSFTVGQSRSACYAQLRDSTELFLLTLSGGTSTSCGVLKTFRVDHGSYNLFPAQHGIAVAHGSSIYHLVLPGADFIMVANKNSAMACSKQRPQMGVVGDELGHSSIEIFIWNSSIKALRLYQVVKIVDLQSLSLFHQKSQGCLAVVASGFLKIICLQDPSKGFRLLQNLPVHYSTGVSASHCPLDDSLLLAVSASQPGQFDRVFLYQWSQGLKKLASVPAVSVSSLAVVGHGGHCFVVVGQRRVGGADAATSVYRYLPGHPQAFLEVQRLLPGDVRSITWLPSPDNHTPLLFIHVGSNQGLKIYSFKGASGFVEQDSLHVDGSFNEVRTFRRSDGRHFVIMSSSHEEPSAVVLLSKIKGKPYNRP</sequence>
<protein>
    <recommendedName>
        <fullName evidence="5">FHA domain-containing protein</fullName>
    </recommendedName>
</protein>
<dbReference type="GO" id="GO:0007165">
    <property type="term" value="P:signal transduction"/>
    <property type="evidence" value="ECO:0000318"/>
    <property type="project" value="GO_Central"/>
</dbReference>
<dbReference type="InterPro" id="IPR000253">
    <property type="entry name" value="FHA_dom"/>
</dbReference>
<feature type="domain" description="FHA" evidence="5">
    <location>
        <begin position="502"/>
        <end position="558"/>
    </location>
</feature>
<keyword evidence="3" id="KW-0175">Coiled coil</keyword>
<accession>B7Q954</accession>
<dbReference type="EMBL" id="ABJB010336769">
    <property type="status" value="NOT_ANNOTATED_CDS"/>
    <property type="molecule type" value="Genomic_DNA"/>
</dbReference>
<evidence type="ECO:0000313" key="8">
    <source>
        <dbReference type="Proteomes" id="UP000001555"/>
    </source>
</evidence>
<organism>
    <name type="scientific">Ixodes scapularis</name>
    <name type="common">Black-legged tick</name>
    <name type="synonym">Deer tick</name>
    <dbReference type="NCBI Taxonomy" id="6945"/>
    <lineage>
        <taxon>Eukaryota</taxon>
        <taxon>Metazoa</taxon>
        <taxon>Ecdysozoa</taxon>
        <taxon>Arthropoda</taxon>
        <taxon>Chelicerata</taxon>
        <taxon>Arachnida</taxon>
        <taxon>Acari</taxon>
        <taxon>Parasitiformes</taxon>
        <taxon>Ixodida</taxon>
        <taxon>Ixodoidea</taxon>
        <taxon>Ixodidae</taxon>
        <taxon>Ixodinae</taxon>
        <taxon>Ixodes</taxon>
    </lineage>
</organism>
<dbReference type="EMBL" id="ABJB010669226">
    <property type="status" value="NOT_ANNOTATED_CDS"/>
    <property type="molecule type" value="Genomic_DNA"/>
</dbReference>
<dbReference type="PANTHER" id="PTHR15261:SF4">
    <property type="entry name" value="THROMBOSPONDIN-TYPE LAMININ G DOMAIN AND EAR REPEAT-CONTAINING PROTEIN"/>
    <property type="match status" value="1"/>
</dbReference>
<name>B7Q954_IXOSC</name>
<keyword evidence="2" id="KW-0677">Repeat</keyword>
<evidence type="ECO:0000313" key="7">
    <source>
        <dbReference type="EnsemblMetazoa" id="ISCW021002-PA"/>
    </source>
</evidence>
<evidence type="ECO:0000259" key="5">
    <source>
        <dbReference type="PROSITE" id="PS50006"/>
    </source>
</evidence>
<keyword evidence="8" id="KW-1185">Reference proteome</keyword>
<dbReference type="VEuPathDB" id="VectorBase:ISCW021002"/>
<proteinExistence type="predicted"/>
<dbReference type="InterPro" id="IPR009039">
    <property type="entry name" value="EAR"/>
</dbReference>
<dbReference type="SUPFAM" id="SSF50978">
    <property type="entry name" value="WD40 repeat-like"/>
    <property type="match status" value="1"/>
</dbReference>
<dbReference type="OrthoDB" id="188713at2759"/>
<dbReference type="EMBL" id="ABJB010106038">
    <property type="status" value="NOT_ANNOTATED_CDS"/>
    <property type="molecule type" value="Genomic_DNA"/>
</dbReference>
<keyword evidence="1 4" id="KW-0732">Signal</keyword>
<dbReference type="PaxDb" id="6945-B7Q954"/>
<dbReference type="Proteomes" id="UP000001555">
    <property type="component" value="Unassembled WGS sequence"/>
</dbReference>
<feature type="signal peptide" evidence="4">
    <location>
        <begin position="1"/>
        <end position="22"/>
    </location>
</feature>
<evidence type="ECO:0000256" key="1">
    <source>
        <dbReference type="ARBA" id="ARBA00022729"/>
    </source>
</evidence>
<evidence type="ECO:0000313" key="6">
    <source>
        <dbReference type="EMBL" id="EEC15376.1"/>
    </source>
</evidence>
<dbReference type="PROSITE" id="PS50006">
    <property type="entry name" value="FHA_DOMAIN"/>
    <property type="match status" value="1"/>
</dbReference>
<feature type="coiled-coil region" evidence="3">
    <location>
        <begin position="1068"/>
        <end position="1098"/>
    </location>
</feature>
<dbReference type="PROSITE" id="PS50912">
    <property type="entry name" value="EAR"/>
    <property type="match status" value="2"/>
</dbReference>
<gene>
    <name evidence="6" type="ORF">IscW_ISCW021002</name>
</gene>
<dbReference type="EnsemblMetazoa" id="ISCW021002-RA">
    <property type="protein sequence ID" value="ISCW021002-PA"/>
    <property type="gene ID" value="ISCW021002"/>
</dbReference>